<feature type="region of interest" description="Disordered" evidence="1">
    <location>
        <begin position="55"/>
        <end position="74"/>
    </location>
</feature>
<gene>
    <name evidence="2" type="ORF">QBC35DRAFT_145478</name>
</gene>
<reference evidence="2" key="2">
    <citation type="submission" date="2023-05" db="EMBL/GenBank/DDBJ databases">
        <authorList>
            <consortium name="Lawrence Berkeley National Laboratory"/>
            <person name="Steindorff A."/>
            <person name="Hensen N."/>
            <person name="Bonometti L."/>
            <person name="Westerberg I."/>
            <person name="Brannstrom I.O."/>
            <person name="Guillou S."/>
            <person name="Cros-Aarteil S."/>
            <person name="Calhoun S."/>
            <person name="Haridas S."/>
            <person name="Kuo A."/>
            <person name="Mondo S."/>
            <person name="Pangilinan J."/>
            <person name="Riley R."/>
            <person name="Labutti K."/>
            <person name="Andreopoulos B."/>
            <person name="Lipzen A."/>
            <person name="Chen C."/>
            <person name="Yanf M."/>
            <person name="Daum C."/>
            <person name="Ng V."/>
            <person name="Clum A."/>
            <person name="Ohm R."/>
            <person name="Martin F."/>
            <person name="Silar P."/>
            <person name="Natvig D."/>
            <person name="Lalanne C."/>
            <person name="Gautier V."/>
            <person name="Ament-Velasquez S.L."/>
            <person name="Kruys A."/>
            <person name="Hutchinson M.I."/>
            <person name="Powell A.J."/>
            <person name="Barry K."/>
            <person name="Miller A.N."/>
            <person name="Grigoriev I.V."/>
            <person name="Debuchy R."/>
            <person name="Gladieux P."/>
            <person name="Thoren M.H."/>
            <person name="Johannesson H."/>
        </authorList>
    </citation>
    <scope>NUCLEOTIDE SEQUENCE</scope>
    <source>
        <strain evidence="2">PSN309</strain>
    </source>
</reference>
<evidence type="ECO:0000313" key="3">
    <source>
        <dbReference type="Proteomes" id="UP001302126"/>
    </source>
</evidence>
<dbReference type="AlphaFoldDB" id="A0AAN6WXI6"/>
<accession>A0AAN6WXI6</accession>
<protein>
    <submittedName>
        <fullName evidence="2">Uncharacterized protein</fullName>
    </submittedName>
</protein>
<dbReference type="Proteomes" id="UP001302126">
    <property type="component" value="Unassembled WGS sequence"/>
</dbReference>
<proteinExistence type="predicted"/>
<keyword evidence="3" id="KW-1185">Reference proteome</keyword>
<comment type="caution">
    <text evidence="2">The sequence shown here is derived from an EMBL/GenBank/DDBJ whole genome shotgun (WGS) entry which is preliminary data.</text>
</comment>
<name>A0AAN6WXI6_9PEZI</name>
<dbReference type="EMBL" id="MU864376">
    <property type="protein sequence ID" value="KAK4189361.1"/>
    <property type="molecule type" value="Genomic_DNA"/>
</dbReference>
<organism evidence="2 3">
    <name type="scientific">Podospora australis</name>
    <dbReference type="NCBI Taxonomy" id="1536484"/>
    <lineage>
        <taxon>Eukaryota</taxon>
        <taxon>Fungi</taxon>
        <taxon>Dikarya</taxon>
        <taxon>Ascomycota</taxon>
        <taxon>Pezizomycotina</taxon>
        <taxon>Sordariomycetes</taxon>
        <taxon>Sordariomycetidae</taxon>
        <taxon>Sordariales</taxon>
        <taxon>Podosporaceae</taxon>
        <taxon>Podospora</taxon>
    </lineage>
</organism>
<evidence type="ECO:0000256" key="1">
    <source>
        <dbReference type="SAM" id="MobiDB-lite"/>
    </source>
</evidence>
<evidence type="ECO:0000313" key="2">
    <source>
        <dbReference type="EMBL" id="KAK4189361.1"/>
    </source>
</evidence>
<sequence length="74" mass="8512">MCTQYDWVFSCGHHSFAKFDNCQYFGTKCFGAGGNHLPWHKDEICSDCKLRPLDPNPHAQANDPYRQRRAAQGH</sequence>
<reference evidence="2" key="1">
    <citation type="journal article" date="2023" name="Mol. Phylogenet. Evol.">
        <title>Genome-scale phylogeny and comparative genomics of the fungal order Sordariales.</title>
        <authorList>
            <person name="Hensen N."/>
            <person name="Bonometti L."/>
            <person name="Westerberg I."/>
            <person name="Brannstrom I.O."/>
            <person name="Guillou S."/>
            <person name="Cros-Aarteil S."/>
            <person name="Calhoun S."/>
            <person name="Haridas S."/>
            <person name="Kuo A."/>
            <person name="Mondo S."/>
            <person name="Pangilinan J."/>
            <person name="Riley R."/>
            <person name="LaButti K."/>
            <person name="Andreopoulos B."/>
            <person name="Lipzen A."/>
            <person name="Chen C."/>
            <person name="Yan M."/>
            <person name="Daum C."/>
            <person name="Ng V."/>
            <person name="Clum A."/>
            <person name="Steindorff A."/>
            <person name="Ohm R.A."/>
            <person name="Martin F."/>
            <person name="Silar P."/>
            <person name="Natvig D.O."/>
            <person name="Lalanne C."/>
            <person name="Gautier V."/>
            <person name="Ament-Velasquez S.L."/>
            <person name="Kruys A."/>
            <person name="Hutchinson M.I."/>
            <person name="Powell A.J."/>
            <person name="Barry K."/>
            <person name="Miller A.N."/>
            <person name="Grigoriev I.V."/>
            <person name="Debuchy R."/>
            <person name="Gladieux P."/>
            <person name="Hiltunen Thoren M."/>
            <person name="Johannesson H."/>
        </authorList>
    </citation>
    <scope>NUCLEOTIDE SEQUENCE</scope>
    <source>
        <strain evidence="2">PSN309</strain>
    </source>
</reference>